<sequence>MPGSHDRRKVASAARILNVGASSKQIAQDAQSSGDIPVTRTPASLATIPLQIFPVAPRTDSPIPNSKRAEKVLARRLAVERQREAARKLTCNIETPAEQDQREAIHFSARTTLLDVFDYTNGHQTYELPSIQGAGSNQDSAALEYIPKEAHEAQDPNGTTEKTSVHPISAAVMKSAQEIVDSTTVRTLGLPSTQKQFRTRVRTNKPQFTERHCLDEPLDGPHKPLLGIDQNPSTFKDTFHHPLESSDSLRSLKHTGQQEEEKDVHSIFTFPHNSTDPSSESPSKQRRANTRSRNGKARVYKQTQSQKHLNASSRKTQLEGGRHVRQKRRLPANELVTASEKLVGIQELSLAEKPMELSYDPINASREGSQIDMVRRNKPSCRPLHRVKSNTHRHKGVEHIKGSEYRMPRPPKLSPKSNKISRHAPTYSDGFENYEARPTGRYMPRSKARRQALAYHTLAGMGRLTLVSERSLEMDTAIEQSNQLVFMAFHKSNIPKISMPREIPETQGAYTMPFHTPKDSQSLKLAPKRKRSNKMERNVSFRDEIDVYTQFMVVTAQRVDDNDSYTNKKDSSQSCEASFSASENVVDDENSEPHSHESKAEDSELGNFGEESDIQNVHGVSAFRSPRKPERQPSERNDPKAASKLHSSPQRHPGSVVKLGGSLSGLYNPRDGRYQPGASRNLKSRNSFTKSRPSAQNSPYQPRQKPSPSGNWRPLVPVSSNVAIEVEEEILDFTPMTKLGFRSVNRYPLRTAASDKLGETLKSSQPRHHVHESQLSYHDTQSSGSQDLEVLSYGKAPGSGQFHGVSRFQRESGVKPLITSRRIISRGKSMPTCPLSIQDCQVPDHMSLSSLSQNVISPAKTSQPLPGRHLLAITKQSSLERILPRSRLFRMKSLPFIPPFKRT</sequence>
<feature type="region of interest" description="Disordered" evidence="1">
    <location>
        <begin position="622"/>
        <end position="715"/>
    </location>
</feature>
<feature type="region of interest" description="Disordered" evidence="1">
    <location>
        <begin position="514"/>
        <end position="537"/>
    </location>
</feature>
<feature type="compositionally biased region" description="Basic and acidic residues" evidence="1">
    <location>
        <begin position="208"/>
        <end position="222"/>
    </location>
</feature>
<feature type="compositionally biased region" description="Basic and acidic residues" evidence="1">
    <location>
        <begin position="256"/>
        <end position="265"/>
    </location>
</feature>
<dbReference type="EMBL" id="PDLM01000009">
    <property type="protein sequence ID" value="RDW69477.1"/>
    <property type="molecule type" value="Genomic_DNA"/>
</dbReference>
<feature type="compositionally biased region" description="Basic residues" evidence="1">
    <location>
        <begin position="284"/>
        <end position="299"/>
    </location>
</feature>
<dbReference type="OrthoDB" id="3543450at2759"/>
<proteinExistence type="predicted"/>
<comment type="caution">
    <text evidence="2">The sequence shown here is derived from an EMBL/GenBank/DDBJ whole genome shotgun (WGS) entry which is preliminary data.</text>
</comment>
<evidence type="ECO:0000313" key="3">
    <source>
        <dbReference type="Proteomes" id="UP000256645"/>
    </source>
</evidence>
<protein>
    <submittedName>
        <fullName evidence="2">Uncharacterized protein</fullName>
    </submittedName>
</protein>
<name>A0A3D8R645_9HELO</name>
<keyword evidence="3" id="KW-1185">Reference proteome</keyword>
<feature type="compositionally biased region" description="Polar residues" evidence="1">
    <location>
        <begin position="773"/>
        <end position="786"/>
    </location>
</feature>
<feature type="compositionally biased region" description="Basic and acidic residues" evidence="1">
    <location>
        <begin position="627"/>
        <end position="641"/>
    </location>
</feature>
<reference evidence="2 3" key="1">
    <citation type="journal article" date="2018" name="IMA Fungus">
        <title>IMA Genome-F 9: Draft genome sequence of Annulohypoxylon stygium, Aspergillus mulundensis, Berkeleyomyces basicola (syn. Thielaviopsis basicola), Ceratocystis smalleyi, two Cercospora beticola strains, Coleophoma cylindrospora, Fusarium fracticaudum, Phialophora cf. hyalina, and Morchella septimelata.</title>
        <authorList>
            <person name="Wingfield B.D."/>
            <person name="Bills G.F."/>
            <person name="Dong Y."/>
            <person name="Huang W."/>
            <person name="Nel W.J."/>
            <person name="Swalarsk-Parry B.S."/>
            <person name="Vaghefi N."/>
            <person name="Wilken P.M."/>
            <person name="An Z."/>
            <person name="de Beer Z.W."/>
            <person name="De Vos L."/>
            <person name="Chen L."/>
            <person name="Duong T.A."/>
            <person name="Gao Y."/>
            <person name="Hammerbacher A."/>
            <person name="Kikkert J.R."/>
            <person name="Li Y."/>
            <person name="Li H."/>
            <person name="Li K."/>
            <person name="Li Q."/>
            <person name="Liu X."/>
            <person name="Ma X."/>
            <person name="Naidoo K."/>
            <person name="Pethybridge S.J."/>
            <person name="Sun J."/>
            <person name="Steenkamp E.T."/>
            <person name="van der Nest M.A."/>
            <person name="van Wyk S."/>
            <person name="Wingfield M.J."/>
            <person name="Xiong C."/>
            <person name="Yue Q."/>
            <person name="Zhang X."/>
        </authorList>
    </citation>
    <scope>NUCLEOTIDE SEQUENCE [LARGE SCALE GENOMIC DNA]</scope>
    <source>
        <strain evidence="2 3">BP6252</strain>
    </source>
</reference>
<feature type="region of interest" description="Disordered" evidence="1">
    <location>
        <begin position="404"/>
        <end position="432"/>
    </location>
</feature>
<dbReference type="Proteomes" id="UP000256645">
    <property type="component" value="Unassembled WGS sequence"/>
</dbReference>
<feature type="region of interest" description="Disordered" evidence="1">
    <location>
        <begin position="760"/>
        <end position="787"/>
    </location>
</feature>
<gene>
    <name evidence="2" type="ORF">BP6252_08497</name>
</gene>
<feature type="compositionally biased region" description="Basic and acidic residues" evidence="1">
    <location>
        <begin position="591"/>
        <end position="602"/>
    </location>
</feature>
<feature type="compositionally biased region" description="Polar residues" evidence="1">
    <location>
        <begin position="301"/>
        <end position="315"/>
    </location>
</feature>
<dbReference type="AlphaFoldDB" id="A0A3D8R645"/>
<feature type="compositionally biased region" description="Basic and acidic residues" evidence="1">
    <location>
        <begin position="562"/>
        <end position="571"/>
    </location>
</feature>
<feature type="compositionally biased region" description="Low complexity" evidence="1">
    <location>
        <begin position="654"/>
        <end position="666"/>
    </location>
</feature>
<accession>A0A3D8R645</accession>
<feature type="region of interest" description="Disordered" evidence="1">
    <location>
        <begin position="562"/>
        <end position="607"/>
    </location>
</feature>
<feature type="compositionally biased region" description="Polar residues" evidence="1">
    <location>
        <begin position="271"/>
        <end position="282"/>
    </location>
</feature>
<evidence type="ECO:0000313" key="2">
    <source>
        <dbReference type="EMBL" id="RDW69477.1"/>
    </source>
</evidence>
<evidence type="ECO:0000256" key="1">
    <source>
        <dbReference type="SAM" id="MobiDB-lite"/>
    </source>
</evidence>
<organism evidence="2 3">
    <name type="scientific">Coleophoma cylindrospora</name>
    <dbReference type="NCBI Taxonomy" id="1849047"/>
    <lineage>
        <taxon>Eukaryota</taxon>
        <taxon>Fungi</taxon>
        <taxon>Dikarya</taxon>
        <taxon>Ascomycota</taxon>
        <taxon>Pezizomycotina</taxon>
        <taxon>Leotiomycetes</taxon>
        <taxon>Helotiales</taxon>
        <taxon>Dermateaceae</taxon>
        <taxon>Coleophoma</taxon>
    </lineage>
</organism>
<feature type="compositionally biased region" description="Polar residues" evidence="1">
    <location>
        <begin position="684"/>
        <end position="710"/>
    </location>
</feature>
<feature type="region of interest" description="Disordered" evidence="1">
    <location>
        <begin position="204"/>
        <end position="326"/>
    </location>
</feature>
<feature type="compositionally biased region" description="Low complexity" evidence="1">
    <location>
        <begin position="572"/>
        <end position="583"/>
    </location>
</feature>